<organism evidence="16 17">
    <name type="scientific">Amborella trichopoda</name>
    <dbReference type="NCBI Taxonomy" id="13333"/>
    <lineage>
        <taxon>Eukaryota</taxon>
        <taxon>Viridiplantae</taxon>
        <taxon>Streptophyta</taxon>
        <taxon>Embryophyta</taxon>
        <taxon>Tracheophyta</taxon>
        <taxon>Spermatophyta</taxon>
        <taxon>Magnoliopsida</taxon>
        <taxon>Amborellales</taxon>
        <taxon>Amborellaceae</taxon>
        <taxon>Amborella</taxon>
    </lineage>
</organism>
<dbReference type="SUPFAM" id="SSF50249">
    <property type="entry name" value="Nucleic acid-binding proteins"/>
    <property type="match status" value="3"/>
</dbReference>
<dbReference type="Gramene" id="ERN15653">
    <property type="protein sequence ID" value="ERN15653"/>
    <property type="gene ID" value="AMTR_s00048p00204000"/>
</dbReference>
<dbReference type="InterPro" id="IPR012340">
    <property type="entry name" value="NA-bd_OB-fold"/>
</dbReference>
<evidence type="ECO:0000313" key="17">
    <source>
        <dbReference type="Proteomes" id="UP000017836"/>
    </source>
</evidence>
<dbReference type="Pfam" id="PF08646">
    <property type="entry name" value="Rep_fac-A_C"/>
    <property type="match status" value="1"/>
</dbReference>
<comment type="function">
    <text evidence="13">Component of the replication protein A complex (RPA) required for DNA recombination, repair and replication. The activity of RPA is mediated by single-stranded DNA binding and protein interactions. Probably involved in repair of double-strand DNA breaks (DSBs) induced by genotoxic stresses.</text>
</comment>
<dbReference type="SMART" id="SM00343">
    <property type="entry name" value="ZnF_C2HC"/>
    <property type="match status" value="2"/>
</dbReference>
<dbReference type="NCBIfam" id="TIGR00617">
    <property type="entry name" value="rpa1"/>
    <property type="match status" value="1"/>
</dbReference>
<dbReference type="HOGENOM" id="CLU_012393_3_0_1"/>
<dbReference type="CDD" id="cd04476">
    <property type="entry name" value="RPA1_DBD_C"/>
    <property type="match status" value="1"/>
</dbReference>
<comment type="subcellular location">
    <subcellularLocation>
        <location evidence="1 13">Nucleus</location>
    </subcellularLocation>
</comment>
<feature type="compositionally biased region" description="Polar residues" evidence="14">
    <location>
        <begin position="92"/>
        <end position="135"/>
    </location>
</feature>
<evidence type="ECO:0000256" key="9">
    <source>
        <dbReference type="ARBA" id="ARBA00023172"/>
    </source>
</evidence>
<dbReference type="CDD" id="cd04475">
    <property type="entry name" value="RPA1_DBD_B"/>
    <property type="match status" value="1"/>
</dbReference>
<keyword evidence="11 13" id="KW-0539">Nucleus</keyword>
<dbReference type="InterPro" id="IPR004365">
    <property type="entry name" value="NA-bd_OB_tRNA"/>
</dbReference>
<dbReference type="eggNOG" id="KOG0851">
    <property type="taxonomic scope" value="Eukaryota"/>
</dbReference>
<keyword evidence="8 13" id="KW-0238">DNA-binding</keyword>
<dbReference type="Pfam" id="PF16900">
    <property type="entry name" value="REPA_OB_2"/>
    <property type="match status" value="1"/>
</dbReference>
<dbReference type="Gene3D" id="2.40.50.140">
    <property type="entry name" value="Nucleic acid-binding proteins"/>
    <property type="match status" value="3"/>
</dbReference>
<protein>
    <recommendedName>
        <fullName evidence="13">Replication protein A subunit</fullName>
    </recommendedName>
</protein>
<evidence type="ECO:0000313" key="16">
    <source>
        <dbReference type="EMBL" id="ERN15653.1"/>
    </source>
</evidence>
<gene>
    <name evidence="16" type="ORF">AMTR_s00048p00204000</name>
</gene>
<name>U5D5N3_AMBTC</name>
<dbReference type="OMA" id="NCVAPRV"/>
<dbReference type="GO" id="GO:0005662">
    <property type="term" value="C:DNA replication factor A complex"/>
    <property type="evidence" value="ECO:0000318"/>
    <property type="project" value="GO_Central"/>
</dbReference>
<evidence type="ECO:0000256" key="14">
    <source>
        <dbReference type="SAM" id="MobiDB-lite"/>
    </source>
</evidence>
<dbReference type="GO" id="GO:0051321">
    <property type="term" value="P:meiotic cell cycle"/>
    <property type="evidence" value="ECO:0000318"/>
    <property type="project" value="GO_Central"/>
</dbReference>
<dbReference type="InterPro" id="IPR004591">
    <property type="entry name" value="Rfa1"/>
</dbReference>
<dbReference type="AlphaFoldDB" id="U5D5N3"/>
<sequence>MEVVLTDCEVVGNPRPYVSTNPSAPEQGSGPSTPGSGPPMSVQSSSMPQQRPLMMENPQVGAGSYNNPRPPSGPNINRGPPMNVTPEPGFRQSGSESLARGYNNSPSPNMVGYNQNSMRPQTNTFRPPMGQQSYNQPPPMYVNRGPIAKNEAPTRIIPIAALNPYQGRWTIKARVTAKGDLRRYNNPRGEGKVFSFDLLDSEGGEIRITCFNAVADQFYDRLEVGKVYLVSKGSLKPAQRNFNHLNNEWEIFLESTSTIEPCMEEDPSIPRQQFNFRPINEIEHMESNSMVDLIGIVSSINPSATIMRKNGTETQKRTLQLKDMSGRGVEVTLWGNFCNNEGQHLQDMCDSGVFPVLAVKAGRVNDFSGKSVGTISTSQLFINPDFPEAQQLREWFDRDGKSMPFPSISRDSYNTSRADSRKTVAQIKDEGLGRSEKPDWITVKAIISFIKVDNFCYTACPLMVGDRQCNKKVNNNGDGTWHCDRCEQTFPECDYRYLLQAQIQDHTGLTWVTAFQESGEELMGISAKDLYFLKYEEQDDVKFADILRNVVFNEYMFKLKVKEEIYSDEQRVKSTIVKVEKLNFSSECKYLVEMLEKEKLSAGGPPGVSGVGTSMGSIHSGGSGYSLGTNIAGQNVKIENGNGVQYVKRESSSGGQLANMGYNSGSNSMNSNNMGFNSGAASMNSNMGFNSGTASMNSNMGFNNGNASMSSNNMGFNGGNASLNCYKCGGVGHNSVNCPRNRLSNSEQSFGGSSDQCFKCKQSGHWAKDCPGVGGGSYGNTGSMGGYGMRVNSYGGGH</sequence>
<evidence type="ECO:0000256" key="4">
    <source>
        <dbReference type="ARBA" id="ARBA00022723"/>
    </source>
</evidence>
<dbReference type="GO" id="GO:0006260">
    <property type="term" value="P:DNA replication"/>
    <property type="evidence" value="ECO:0000318"/>
    <property type="project" value="GO_Central"/>
</dbReference>
<evidence type="ECO:0000256" key="2">
    <source>
        <dbReference type="ARBA" id="ARBA00005690"/>
    </source>
</evidence>
<feature type="domain" description="CCHC-type" evidence="15">
    <location>
        <begin position="757"/>
        <end position="771"/>
    </location>
</feature>
<keyword evidence="3 13" id="KW-0235">DNA replication</keyword>
<dbReference type="CDD" id="cd04474">
    <property type="entry name" value="RPA1_DBD_A"/>
    <property type="match status" value="1"/>
</dbReference>
<dbReference type="Pfam" id="PF01336">
    <property type="entry name" value="tRNA_anti-codon"/>
    <property type="match status" value="1"/>
</dbReference>
<dbReference type="GO" id="GO:0008270">
    <property type="term" value="F:zinc ion binding"/>
    <property type="evidence" value="ECO:0007669"/>
    <property type="project" value="UniProtKB-KW"/>
</dbReference>
<evidence type="ECO:0000256" key="1">
    <source>
        <dbReference type="ARBA" id="ARBA00004123"/>
    </source>
</evidence>
<evidence type="ECO:0000256" key="12">
    <source>
        <dbReference type="PROSITE-ProRule" id="PRU00047"/>
    </source>
</evidence>
<dbReference type="InterPro" id="IPR001878">
    <property type="entry name" value="Znf_CCHC"/>
</dbReference>
<dbReference type="Proteomes" id="UP000017836">
    <property type="component" value="Unassembled WGS sequence"/>
</dbReference>
<evidence type="ECO:0000256" key="6">
    <source>
        <dbReference type="ARBA" id="ARBA00022771"/>
    </source>
</evidence>
<dbReference type="GO" id="GO:0043047">
    <property type="term" value="F:single-stranded telomeric DNA binding"/>
    <property type="evidence" value="ECO:0000318"/>
    <property type="project" value="GO_Central"/>
</dbReference>
<dbReference type="Gene3D" id="4.10.60.10">
    <property type="entry name" value="Zinc finger, CCHC-type"/>
    <property type="match status" value="1"/>
</dbReference>
<reference evidence="17" key="1">
    <citation type="journal article" date="2013" name="Science">
        <title>The Amborella genome and the evolution of flowering plants.</title>
        <authorList>
            <consortium name="Amborella Genome Project"/>
        </authorList>
    </citation>
    <scope>NUCLEOTIDE SEQUENCE [LARGE SCALE GENOMIC DNA]</scope>
</reference>
<keyword evidence="5" id="KW-0227">DNA damage</keyword>
<feature type="region of interest" description="Disordered" evidence="14">
    <location>
        <begin position="1"/>
        <end position="135"/>
    </location>
</feature>
<comment type="similarity">
    <text evidence="2 13">Belongs to the replication factor A protein 1 family.</text>
</comment>
<dbReference type="PROSITE" id="PS50158">
    <property type="entry name" value="ZF_CCHC"/>
    <property type="match status" value="2"/>
</dbReference>
<dbReference type="FunFam" id="2.40.50.140:FF:000041">
    <property type="entry name" value="Replication protein A subunit"/>
    <property type="match status" value="1"/>
</dbReference>
<evidence type="ECO:0000256" key="7">
    <source>
        <dbReference type="ARBA" id="ARBA00022833"/>
    </source>
</evidence>
<dbReference type="EMBL" id="KI392502">
    <property type="protein sequence ID" value="ERN15653.1"/>
    <property type="molecule type" value="Genomic_DNA"/>
</dbReference>
<dbReference type="GO" id="GO:0006289">
    <property type="term" value="P:nucleotide-excision repair"/>
    <property type="evidence" value="ECO:0000318"/>
    <property type="project" value="GO_Central"/>
</dbReference>
<keyword evidence="10" id="KW-0234">DNA repair</keyword>
<accession>U5D5N3</accession>
<dbReference type="GO" id="GO:0000724">
    <property type="term" value="P:double-strand break repair via homologous recombination"/>
    <property type="evidence" value="ECO:0000318"/>
    <property type="project" value="GO_Central"/>
</dbReference>
<evidence type="ECO:0000256" key="3">
    <source>
        <dbReference type="ARBA" id="ARBA00022705"/>
    </source>
</evidence>
<keyword evidence="7 13" id="KW-0862">Zinc</keyword>
<dbReference type="InterPro" id="IPR013955">
    <property type="entry name" value="Rep_factor-A_C"/>
</dbReference>
<keyword evidence="4 13" id="KW-0479">Metal-binding</keyword>
<evidence type="ECO:0000256" key="11">
    <source>
        <dbReference type="ARBA" id="ARBA00023242"/>
    </source>
</evidence>
<dbReference type="GO" id="GO:0003684">
    <property type="term" value="F:damaged DNA binding"/>
    <property type="evidence" value="ECO:0000318"/>
    <property type="project" value="GO_Central"/>
</dbReference>
<dbReference type="FunFam" id="2.40.50.140:FF:000064">
    <property type="entry name" value="Replication protein A subunit"/>
    <property type="match status" value="1"/>
</dbReference>
<evidence type="ECO:0000256" key="8">
    <source>
        <dbReference type="ARBA" id="ARBA00023125"/>
    </source>
</evidence>
<dbReference type="FunFam" id="2.40.50.140:FF:000090">
    <property type="entry name" value="Replication protein A subunit"/>
    <property type="match status" value="1"/>
</dbReference>
<dbReference type="SUPFAM" id="SSF57756">
    <property type="entry name" value="Retrovirus zinc finger-like domains"/>
    <property type="match status" value="1"/>
</dbReference>
<evidence type="ECO:0000256" key="5">
    <source>
        <dbReference type="ARBA" id="ARBA00022763"/>
    </source>
</evidence>
<keyword evidence="9" id="KW-0233">DNA recombination</keyword>
<dbReference type="STRING" id="13333.U5D5N3"/>
<keyword evidence="6 12" id="KW-0863">Zinc-finger</keyword>
<dbReference type="InterPro" id="IPR047192">
    <property type="entry name" value="Euk_RPA1_DBD_C"/>
</dbReference>
<dbReference type="InterPro" id="IPR031657">
    <property type="entry name" value="REPA_OB_2"/>
</dbReference>
<evidence type="ECO:0000256" key="10">
    <source>
        <dbReference type="ARBA" id="ARBA00023204"/>
    </source>
</evidence>
<dbReference type="InterPro" id="IPR036875">
    <property type="entry name" value="Znf_CCHC_sf"/>
</dbReference>
<feature type="domain" description="CCHC-type" evidence="15">
    <location>
        <begin position="725"/>
        <end position="740"/>
    </location>
</feature>
<dbReference type="PANTHER" id="PTHR23273">
    <property type="entry name" value="REPLICATION FACTOR A 1, RFA1"/>
    <property type="match status" value="1"/>
</dbReference>
<keyword evidence="17" id="KW-1185">Reference proteome</keyword>
<evidence type="ECO:0000259" key="15">
    <source>
        <dbReference type="PROSITE" id="PS50158"/>
    </source>
</evidence>
<feature type="compositionally biased region" description="Low complexity" evidence="14">
    <location>
        <begin position="28"/>
        <end position="52"/>
    </location>
</feature>
<proteinExistence type="inferred from homology"/>
<dbReference type="GO" id="GO:0007004">
    <property type="term" value="P:telomere maintenance via telomerase"/>
    <property type="evidence" value="ECO:0000318"/>
    <property type="project" value="GO_Central"/>
</dbReference>
<dbReference type="Pfam" id="PF00098">
    <property type="entry name" value="zf-CCHC"/>
    <property type="match status" value="2"/>
</dbReference>
<dbReference type="PANTHER" id="PTHR23273:SF4">
    <property type="entry name" value="REPLICATION PROTEIN A OB DOMAIN-CONTAINING PROTEIN"/>
    <property type="match status" value="1"/>
</dbReference>
<comment type="subunit">
    <text evidence="13">Heterotrimer of RPA1, RPA2 and RPA3 (canonical replication protein A complex).</text>
</comment>
<evidence type="ECO:0000256" key="13">
    <source>
        <dbReference type="RuleBase" id="RU364130"/>
    </source>
</evidence>